<sequence length="76" mass="8825">MDGRGAWCDNIFVERLWKTIKYERVYLYAYDSVGEARTSIKQYLAWYNQARPHSKLDTMAPDEAYGMMLPAVNLAA</sequence>
<dbReference type="EMBL" id="AP025516">
    <property type="protein sequence ID" value="BDD88453.1"/>
    <property type="molecule type" value="Genomic_DNA"/>
</dbReference>
<evidence type="ECO:0000259" key="1">
    <source>
        <dbReference type="Pfam" id="PF13683"/>
    </source>
</evidence>
<evidence type="ECO:0000313" key="2">
    <source>
        <dbReference type="EMBL" id="BDD88453.1"/>
    </source>
</evidence>
<keyword evidence="3" id="KW-1185">Reference proteome</keyword>
<dbReference type="Pfam" id="PF13683">
    <property type="entry name" value="rve_3"/>
    <property type="match status" value="1"/>
</dbReference>
<reference evidence="2 3" key="1">
    <citation type="submission" date="2022-01" db="EMBL/GenBank/DDBJ databases">
        <title>Desulfofustis limnae sp. nov., a novel mesophilic sulfate-reducing bacterium isolated from marsh soil.</title>
        <authorList>
            <person name="Watanabe M."/>
            <person name="Takahashi A."/>
            <person name="Kojima H."/>
            <person name="Fukui M."/>
        </authorList>
    </citation>
    <scope>NUCLEOTIDE SEQUENCE [LARGE SCALE GENOMIC DNA]</scope>
    <source>
        <strain evidence="2 3">PPLL</strain>
    </source>
</reference>
<dbReference type="Proteomes" id="UP000830055">
    <property type="component" value="Chromosome"/>
</dbReference>
<gene>
    <name evidence="2" type="ORF">DPPLL_28180</name>
</gene>
<accession>A0ABN6MA74</accession>
<dbReference type="SUPFAM" id="SSF53098">
    <property type="entry name" value="Ribonuclease H-like"/>
    <property type="match status" value="1"/>
</dbReference>
<organism evidence="2 3">
    <name type="scientific">Desulfofustis limnaeus</name>
    <dbReference type="NCBI Taxonomy" id="2740163"/>
    <lineage>
        <taxon>Bacteria</taxon>
        <taxon>Pseudomonadati</taxon>
        <taxon>Thermodesulfobacteriota</taxon>
        <taxon>Desulfobulbia</taxon>
        <taxon>Desulfobulbales</taxon>
        <taxon>Desulfocapsaceae</taxon>
        <taxon>Desulfofustis</taxon>
    </lineage>
</organism>
<name>A0ABN6MA74_9BACT</name>
<dbReference type="InterPro" id="IPR012337">
    <property type="entry name" value="RNaseH-like_sf"/>
</dbReference>
<dbReference type="PANTHER" id="PTHR46889:SF4">
    <property type="entry name" value="TRANSPOSASE INSO FOR INSERTION SEQUENCE ELEMENT IS911B-RELATED"/>
    <property type="match status" value="1"/>
</dbReference>
<dbReference type="InterPro" id="IPR001584">
    <property type="entry name" value="Integrase_cat-core"/>
</dbReference>
<dbReference type="InterPro" id="IPR050900">
    <property type="entry name" value="Transposase_IS3/IS150/IS904"/>
</dbReference>
<proteinExistence type="predicted"/>
<feature type="domain" description="Integrase catalytic" evidence="1">
    <location>
        <begin position="9"/>
        <end position="61"/>
    </location>
</feature>
<evidence type="ECO:0000313" key="3">
    <source>
        <dbReference type="Proteomes" id="UP000830055"/>
    </source>
</evidence>
<dbReference type="PANTHER" id="PTHR46889">
    <property type="entry name" value="TRANSPOSASE INSF FOR INSERTION SEQUENCE IS3B-RELATED"/>
    <property type="match status" value="1"/>
</dbReference>
<protein>
    <recommendedName>
        <fullName evidence="1">Integrase catalytic domain-containing protein</fullName>
    </recommendedName>
</protein>